<dbReference type="InterPro" id="IPR026950">
    <property type="entry name" value="Caps_assemb_Wzi"/>
</dbReference>
<dbReference type="Proteomes" id="UP000189021">
    <property type="component" value="Unassembled WGS sequence"/>
</dbReference>
<dbReference type="RefSeq" id="WP_158014703.1">
    <property type="nucleotide sequence ID" value="NZ_CP040021.1"/>
</dbReference>
<organism evidence="1 2">
    <name type="scientific">Salinivibrio kushneri</name>
    <dbReference type="NCBI Taxonomy" id="1908198"/>
    <lineage>
        <taxon>Bacteria</taxon>
        <taxon>Pseudomonadati</taxon>
        <taxon>Pseudomonadota</taxon>
        <taxon>Gammaproteobacteria</taxon>
        <taxon>Vibrionales</taxon>
        <taxon>Vibrionaceae</taxon>
        <taxon>Salinivibrio</taxon>
    </lineage>
</organism>
<name>A0AB36JUJ5_9GAMM</name>
<keyword evidence="2" id="KW-1185">Reference proteome</keyword>
<evidence type="ECO:0000313" key="1">
    <source>
        <dbReference type="EMBL" id="OOE39303.1"/>
    </source>
</evidence>
<comment type="caution">
    <text evidence="1">The sequence shown here is derived from an EMBL/GenBank/DDBJ whole genome shotgun (WGS) entry which is preliminary data.</text>
</comment>
<proteinExistence type="predicted"/>
<reference evidence="1 2" key="1">
    <citation type="journal article" date="2017" name="Genome Announc.">
        <title>Draft Genome Sequences of Salinivibrio proteolyticus, Salinivibrio sharmensis, Salinivibrio siamensis, Salinivibrio costicola subsp. alcaliphilus, Salinivibrio costicola subsp. vallismortis, and 29 New Isolates Belonging to the Genus Salinivibrio.</title>
        <authorList>
            <person name="Lopez-Hermoso C."/>
            <person name="de la Haba R.R."/>
            <person name="Sanchez-Porro C."/>
            <person name="Bayliss S.C."/>
            <person name="Feil E.J."/>
            <person name="Ventosa A."/>
        </authorList>
    </citation>
    <scope>NUCLEOTIDE SEQUENCE [LARGE SCALE GENOMIC DNA]</scope>
    <source>
        <strain evidence="1 2">AL184</strain>
    </source>
</reference>
<dbReference type="Pfam" id="PF14052">
    <property type="entry name" value="Caps_assemb_Wzi"/>
    <property type="match status" value="1"/>
</dbReference>
<dbReference type="AlphaFoldDB" id="A0AB36JUJ5"/>
<evidence type="ECO:0008006" key="3">
    <source>
        <dbReference type="Google" id="ProtNLM"/>
    </source>
</evidence>
<gene>
    <name evidence="1" type="ORF">BZG00_10455</name>
</gene>
<protein>
    <recommendedName>
        <fullName evidence="3">Capsule assembly Wzi family protein</fullName>
    </recommendedName>
</protein>
<evidence type="ECO:0000313" key="2">
    <source>
        <dbReference type="Proteomes" id="UP000189021"/>
    </source>
</evidence>
<accession>A0AB36JUJ5</accession>
<dbReference type="EMBL" id="MUEK01000009">
    <property type="protein sequence ID" value="OOE39303.1"/>
    <property type="molecule type" value="Genomic_DNA"/>
</dbReference>
<dbReference type="InterPro" id="IPR038636">
    <property type="entry name" value="Wzi_sf"/>
</dbReference>
<dbReference type="Gene3D" id="2.40.160.130">
    <property type="entry name" value="Capsule assembly protein Wzi"/>
    <property type="match status" value="1"/>
</dbReference>
<sequence length="446" mass="50728">MNFASSQLGYGQTLAMLVLLMSTPVVASPWLEANDPFLRADLTALSDAGELKGPINHYPLRWSSFYDDTEPRKHDTAGQSALMTARDNMLTTARNHVRYRAHAAKFNRAPIEFDLYWANDPANALDYGDTPRHEWLIGSAYQYMSNRFAFKVANQYRREANGDKEYTWQGSYLALNDGRWLFTIGQIDRWWGQGWQHNLIWGNQSSSAPSASVSYLGEHLPVLGYWSLETVYQLPDKTGYDTHWAARLVSKPIRQFQHGISYQKWQDPNGERRISEQWAWDTKLALPAFDWPISHAIYTELASNYQGQELATSLVGWSGQTEIAQQSVRLVFEEQTTYDGFESSLANTPAVDQQLSSDQLGGNSTTYGLDNSRSVAVYTQFSNDHAVKLMLADREQTTHNWHEIEASYRLPVAMAMVTLGASQTDDDAPNVADANTRFWLKYQLRF</sequence>